<dbReference type="PANTHER" id="PTHR47396">
    <property type="entry name" value="TYPE I RESTRICTION ENZYME ECOKI R PROTEIN"/>
    <property type="match status" value="1"/>
</dbReference>
<dbReference type="InterPro" id="IPR005114">
    <property type="entry name" value="Helicase_assoc"/>
</dbReference>
<dbReference type="KEGG" id="ntp:CRH09_26615"/>
<feature type="compositionally biased region" description="Basic and acidic residues" evidence="1">
    <location>
        <begin position="815"/>
        <end position="828"/>
    </location>
</feature>
<dbReference type="SMART" id="SM00487">
    <property type="entry name" value="DEXDc"/>
    <property type="match status" value="1"/>
</dbReference>
<dbReference type="Gene3D" id="3.40.50.300">
    <property type="entry name" value="P-loop containing nucleotide triphosphate hydrolases"/>
    <property type="match status" value="2"/>
</dbReference>
<dbReference type="GO" id="GO:0005829">
    <property type="term" value="C:cytosol"/>
    <property type="evidence" value="ECO:0007669"/>
    <property type="project" value="TreeGrafter"/>
</dbReference>
<dbReference type="GO" id="GO:0016787">
    <property type="term" value="F:hydrolase activity"/>
    <property type="evidence" value="ECO:0007669"/>
    <property type="project" value="InterPro"/>
</dbReference>
<dbReference type="InterPro" id="IPR006935">
    <property type="entry name" value="Helicase/UvrB_N"/>
</dbReference>
<reference evidence="3 4" key="1">
    <citation type="submission" date="2017-10" db="EMBL/GenBank/DDBJ databases">
        <title>Comparative genomics between pathogenic Norcardia.</title>
        <authorList>
            <person name="Zeng L."/>
        </authorList>
    </citation>
    <scope>NUCLEOTIDE SEQUENCE [LARGE SCALE GENOMIC DNA]</scope>
    <source>
        <strain evidence="3 4">NC_YFY_NT001</strain>
    </source>
</reference>
<dbReference type="InterPro" id="IPR025487">
    <property type="entry name" value="DUF4379"/>
</dbReference>
<dbReference type="Pfam" id="PF00271">
    <property type="entry name" value="Helicase_C"/>
    <property type="match status" value="1"/>
</dbReference>
<dbReference type="Pfam" id="PF04851">
    <property type="entry name" value="ResIII"/>
    <property type="match status" value="1"/>
</dbReference>
<evidence type="ECO:0000256" key="1">
    <source>
        <dbReference type="SAM" id="MobiDB-lite"/>
    </source>
</evidence>
<dbReference type="GO" id="GO:0005524">
    <property type="term" value="F:ATP binding"/>
    <property type="evidence" value="ECO:0007669"/>
    <property type="project" value="InterPro"/>
</dbReference>
<dbReference type="InterPro" id="IPR050742">
    <property type="entry name" value="Helicase_Restrict-Modif_Enz"/>
</dbReference>
<feature type="region of interest" description="Disordered" evidence="1">
    <location>
        <begin position="795"/>
        <end position="828"/>
    </location>
</feature>
<dbReference type="CDD" id="cd18785">
    <property type="entry name" value="SF2_C"/>
    <property type="match status" value="1"/>
</dbReference>
<proteinExistence type="predicted"/>
<dbReference type="EMBL" id="CP023778">
    <property type="protein sequence ID" value="ATL69217.1"/>
    <property type="molecule type" value="Genomic_DNA"/>
</dbReference>
<dbReference type="InterPro" id="IPR027417">
    <property type="entry name" value="P-loop_NTPase"/>
</dbReference>
<accession>A0A291RPF4</accession>
<gene>
    <name evidence="3" type="ORF">CRH09_26615</name>
</gene>
<dbReference type="InterPro" id="IPR001650">
    <property type="entry name" value="Helicase_C-like"/>
</dbReference>
<dbReference type="PANTHER" id="PTHR47396:SF1">
    <property type="entry name" value="ATP-DEPENDENT HELICASE IRC3-RELATED"/>
    <property type="match status" value="1"/>
</dbReference>
<evidence type="ECO:0000313" key="4">
    <source>
        <dbReference type="Proteomes" id="UP000221961"/>
    </source>
</evidence>
<dbReference type="Pfam" id="PF14311">
    <property type="entry name" value="DUF4379"/>
    <property type="match status" value="2"/>
</dbReference>
<dbReference type="SUPFAM" id="SSF52540">
    <property type="entry name" value="P-loop containing nucleoside triphosphate hydrolases"/>
    <property type="match status" value="1"/>
</dbReference>
<feature type="domain" description="Helicase ATP-binding" evidence="2">
    <location>
        <begin position="70"/>
        <end position="254"/>
    </location>
</feature>
<evidence type="ECO:0000259" key="2">
    <source>
        <dbReference type="PROSITE" id="PS51192"/>
    </source>
</evidence>
<dbReference type="InterPro" id="IPR014001">
    <property type="entry name" value="Helicase_ATP-bd"/>
</dbReference>
<evidence type="ECO:0000313" key="3">
    <source>
        <dbReference type="EMBL" id="ATL69217.1"/>
    </source>
</evidence>
<dbReference type="Pfam" id="PF03457">
    <property type="entry name" value="HA"/>
    <property type="match status" value="2"/>
</dbReference>
<protein>
    <recommendedName>
        <fullName evidence="2">Helicase ATP-binding domain-containing protein</fullName>
    </recommendedName>
</protein>
<dbReference type="GO" id="GO:0003677">
    <property type="term" value="F:DNA binding"/>
    <property type="evidence" value="ECO:0007669"/>
    <property type="project" value="InterPro"/>
</dbReference>
<dbReference type="AlphaFoldDB" id="A0A291RPF4"/>
<sequence>MTWATGANSAPGPQTSLRTCNTYNAPSSPTTRQFSIRTMFPPRAPTRLLGEIRRSMELRPYQRDAVAAITAALASGGITQLHAACGSGKTLIAAHCAGLLVDDGGLTVVFVPSIALAAQTICVMQTVKPSCRVMAVCHDDSVVDAPMTTADLKIAVSTEPAVIADWLTEHEGTLLVSTYQSADRTAEALRICGLRADLLILDEAHHLTGNAESVIRRITAPSFVPAVRRLYMTATPRAEEVRGVTTGQLLSMDDSSVFGTVAYTYPFARAINEKYLKDYRILIIGIRDSQARRLLARADTAYVARFGAPELRTVVAQAALAKAARQYGLTRTIAFTHRVAAAAEFARTLPALVRQLPEDQCPRGDLLSRYVSGEQTLAVRDKVLEHLRTPPASGWTVIANARCLGEGVDVPAVDSVIFTHPKHSSVDIVQAVGRALRACAGTTDVATIILPIFVADEDEADGDLDAGDYATLWRVVCALRAHDECLGIELDKQRTGRSNGTVELPDKITIQLPDGTSERVVQQLSLLMVKHTSDSFWTGYGHLRRYCAAHGHPHVHRDYTAADGFRLGWWCHKRRQDIRRGHLQQRYVALLRDLGFEPEPRAARYQAGFAAAKAFHTQYGHLNVPYSFIMADGFRLGAWISTQRPGFRNATLSPERMRDLAELGMRARGAAVRLGRSVADVAPHLIDEWDATANPGLSPHDVPANSQRSVGWICRHGHRWRTRPGTRIKGGSGCHRCTHLPPPGRSLADLHPDIAAQLAADLNDGATADELGPRSGRRVWWRCEHGHTWQAPVQRRTTRKTGCPDCRSNRRARHSPRELVGRERETIL</sequence>
<name>A0A291RPF4_9NOCA</name>
<dbReference type="PROSITE" id="PS51192">
    <property type="entry name" value="HELICASE_ATP_BIND_1"/>
    <property type="match status" value="1"/>
</dbReference>
<dbReference type="Proteomes" id="UP000221961">
    <property type="component" value="Chromosome"/>
</dbReference>
<dbReference type="Gene3D" id="6.10.140.530">
    <property type="match status" value="2"/>
</dbReference>
<dbReference type="SMART" id="SM00490">
    <property type="entry name" value="HELICc"/>
    <property type="match status" value="1"/>
</dbReference>
<organism evidence="3 4">
    <name type="scientific">Nocardia terpenica</name>
    <dbReference type="NCBI Taxonomy" id="455432"/>
    <lineage>
        <taxon>Bacteria</taxon>
        <taxon>Bacillati</taxon>
        <taxon>Actinomycetota</taxon>
        <taxon>Actinomycetes</taxon>
        <taxon>Mycobacteriales</taxon>
        <taxon>Nocardiaceae</taxon>
        <taxon>Nocardia</taxon>
    </lineage>
</organism>